<dbReference type="Gene3D" id="3.40.50.300">
    <property type="entry name" value="P-loop containing nucleotide triphosphate hydrolases"/>
    <property type="match status" value="2"/>
</dbReference>
<comment type="catalytic activity">
    <reaction evidence="2">
        <text>Hydrolysis of proteins in presence of ATP.</text>
        <dbReference type="EC" id="3.4.21.53"/>
    </reaction>
</comment>
<dbReference type="Proteomes" id="UP000315525">
    <property type="component" value="Unassembled WGS sequence"/>
</dbReference>
<evidence type="ECO:0000256" key="3">
    <source>
        <dbReference type="SAM" id="Coils"/>
    </source>
</evidence>
<evidence type="ECO:0000313" key="6">
    <source>
        <dbReference type="Proteomes" id="UP000315525"/>
    </source>
</evidence>
<dbReference type="GO" id="GO:0005524">
    <property type="term" value="F:ATP binding"/>
    <property type="evidence" value="ECO:0007669"/>
    <property type="project" value="UniProtKB-KW"/>
</dbReference>
<dbReference type="InterPro" id="IPR027417">
    <property type="entry name" value="P-loop_NTPase"/>
</dbReference>
<dbReference type="PANTHER" id="PTHR10046">
    <property type="entry name" value="ATP DEPENDENT LON PROTEASE FAMILY MEMBER"/>
    <property type="match status" value="1"/>
</dbReference>
<feature type="active site" evidence="2">
    <location>
        <position position="672"/>
    </location>
</feature>
<dbReference type="Pfam" id="PF13654">
    <property type="entry name" value="AAA_32"/>
    <property type="match status" value="1"/>
</dbReference>
<comment type="similarity">
    <text evidence="2">Belongs to the peptidase S16 family.</text>
</comment>
<feature type="active site" evidence="2">
    <location>
        <position position="715"/>
    </location>
</feature>
<keyword evidence="3" id="KW-0175">Coiled coil</keyword>
<protein>
    <recommendedName>
        <fullName evidence="2">endopeptidase La</fullName>
        <ecNumber evidence="2">3.4.21.53</ecNumber>
    </recommendedName>
</protein>
<dbReference type="InterPro" id="IPR027065">
    <property type="entry name" value="Lon_Prtase"/>
</dbReference>
<dbReference type="InterPro" id="IPR041699">
    <property type="entry name" value="AAA_32"/>
</dbReference>
<evidence type="ECO:0000259" key="4">
    <source>
        <dbReference type="PROSITE" id="PS51786"/>
    </source>
</evidence>
<dbReference type="EMBL" id="SOJN01000133">
    <property type="protein sequence ID" value="TET44226.1"/>
    <property type="molecule type" value="Genomic_DNA"/>
</dbReference>
<organism evidence="5 6">
    <name type="scientific">candidate division TA06 bacterium</name>
    <dbReference type="NCBI Taxonomy" id="2250710"/>
    <lineage>
        <taxon>Bacteria</taxon>
        <taxon>Bacteria division TA06</taxon>
    </lineage>
</organism>
<dbReference type="InterPro" id="IPR046843">
    <property type="entry name" value="LonB_AAA-LID"/>
</dbReference>
<evidence type="ECO:0000256" key="1">
    <source>
        <dbReference type="ARBA" id="ARBA00022670"/>
    </source>
</evidence>
<dbReference type="Gene3D" id="3.30.230.10">
    <property type="match status" value="1"/>
</dbReference>
<name>A0A523UNY9_UNCT6</name>
<sequence>MARKLKKSKKKFKEVPVSKLRWTCGADVFKFKSTKNLKVCNTIIGQDKAVKALRMGLDIEGVGYNVFVTGAVGTGRTTSVKCLLEEVGKKERIPDDKCYVNNFANPDMPRLMSLPAGKGKLFKKDMDELVKDLVKSIPLIFESESYQNQRNKLVDKYREIEKKLVSGFEKKVKKQGFILVQVQVGPFSKPEIAPLVDGKPASIEQLQKLVGKGEFSEEKLEKLTKKRSQLNEELGNIFRETRSIEKKARKELLALDTDAVLPFIKQNIDEIKEKYHKRELNKYLDEVRSSLLENLDLFKGKPEEQTQTVAGLPAPQKDPFLDYRVNVLVDNSDTKGAPVVFETSPSYKNLFGTIERSLYGSGQWSTDFTKIKAGSILSGDGGYLVLNALDTLIQPGVWPAMKRALRNRTVEIETYDPFYLFTVSALKPEPIKVDLKVIMIGDPFIYHLLYERDEDFKKIFKVRADFDWEMRISSKTVKEYALLITKVCADEKLKPFDKSGVAAVVEFGARVAGRQNKLTTRFNEVSDVLREACYWAEKAGSDHVTAKYVEKAIEERIDRVDLVEEKIQEMIEQGSIMIDTRGSVVGQVNGLSVYSTGEYMFGRPSRITAKTSVGRAGIINIEREAQLSGPTHNKGVLILSGYLRGKYAQDKPLTMSASLCFEQSYGGVDGDSASSTEVYALLSALSELPIKQDLAVTGSVNQKGEIQPIGGVNQKIEGFFQVCKARRLTRTQGVIIPAQNVGDLMLRKEVVNAVNDGKFHIYPIENIEEGIELLTGVEAGIMKKDGTYPERSVNYLVDRKLREYAARWKHFSAPGTKEENK</sequence>
<evidence type="ECO:0000256" key="2">
    <source>
        <dbReference type="PROSITE-ProRule" id="PRU01122"/>
    </source>
</evidence>
<keyword evidence="1 2" id="KW-0645">Protease</keyword>
<feature type="domain" description="Lon proteolytic" evidence="4">
    <location>
        <begin position="582"/>
        <end position="777"/>
    </location>
</feature>
<dbReference type="Pfam" id="PF20437">
    <property type="entry name" value="LonC_helical"/>
    <property type="match status" value="1"/>
</dbReference>
<dbReference type="PRINTS" id="PR00830">
    <property type="entry name" value="ENDOLAPTASE"/>
</dbReference>
<keyword evidence="2" id="KW-0378">Hydrolase</keyword>
<dbReference type="InterPro" id="IPR008269">
    <property type="entry name" value="Lon_proteolytic"/>
</dbReference>
<evidence type="ECO:0000313" key="5">
    <source>
        <dbReference type="EMBL" id="TET44226.1"/>
    </source>
</evidence>
<dbReference type="InterPro" id="IPR014721">
    <property type="entry name" value="Ribsml_uS5_D2-typ_fold_subgr"/>
</dbReference>
<feature type="coiled-coil region" evidence="3">
    <location>
        <begin position="206"/>
        <end position="240"/>
    </location>
</feature>
<dbReference type="Pfam" id="PF05362">
    <property type="entry name" value="Lon_C"/>
    <property type="match status" value="1"/>
</dbReference>
<dbReference type="GO" id="GO:0030163">
    <property type="term" value="P:protein catabolic process"/>
    <property type="evidence" value="ECO:0007669"/>
    <property type="project" value="InterPro"/>
</dbReference>
<dbReference type="GO" id="GO:0004252">
    <property type="term" value="F:serine-type endopeptidase activity"/>
    <property type="evidence" value="ECO:0007669"/>
    <property type="project" value="UniProtKB-UniRule"/>
</dbReference>
<keyword evidence="2" id="KW-0720">Serine protease</keyword>
<keyword evidence="5" id="KW-0067">ATP-binding</keyword>
<dbReference type="SUPFAM" id="SSF54211">
    <property type="entry name" value="Ribosomal protein S5 domain 2-like"/>
    <property type="match status" value="1"/>
</dbReference>
<comment type="caution">
    <text evidence="5">The sequence shown here is derived from an EMBL/GenBank/DDBJ whole genome shotgun (WGS) entry which is preliminary data.</text>
</comment>
<dbReference type="GO" id="GO:0004176">
    <property type="term" value="F:ATP-dependent peptidase activity"/>
    <property type="evidence" value="ECO:0007669"/>
    <property type="project" value="UniProtKB-UniRule"/>
</dbReference>
<dbReference type="SUPFAM" id="SSF52540">
    <property type="entry name" value="P-loop containing nucleoside triphosphate hydrolases"/>
    <property type="match status" value="1"/>
</dbReference>
<accession>A0A523UNY9</accession>
<gene>
    <name evidence="5" type="ORF">E3J62_10970</name>
</gene>
<dbReference type="PROSITE" id="PS51786">
    <property type="entry name" value="LON_PROTEOLYTIC"/>
    <property type="match status" value="1"/>
</dbReference>
<dbReference type="InterPro" id="IPR020568">
    <property type="entry name" value="Ribosomal_Su5_D2-typ_SF"/>
</dbReference>
<reference evidence="5 6" key="1">
    <citation type="submission" date="2019-03" db="EMBL/GenBank/DDBJ databases">
        <title>Metabolic potential of uncultured bacteria and archaea associated with petroleum seepage in deep-sea sediments.</title>
        <authorList>
            <person name="Dong X."/>
            <person name="Hubert C."/>
        </authorList>
    </citation>
    <scope>NUCLEOTIDE SEQUENCE [LARGE SCALE GENOMIC DNA]</scope>
    <source>
        <strain evidence="5">E44_bin18</strain>
    </source>
</reference>
<keyword evidence="5" id="KW-0547">Nucleotide-binding</keyword>
<dbReference type="GO" id="GO:0006508">
    <property type="term" value="P:proteolysis"/>
    <property type="evidence" value="ECO:0007669"/>
    <property type="project" value="UniProtKB-KW"/>
</dbReference>
<dbReference type="EC" id="3.4.21.53" evidence="2"/>
<dbReference type="AlphaFoldDB" id="A0A523UNY9"/>
<proteinExistence type="inferred from homology"/>
<dbReference type="Gene3D" id="1.10.8.60">
    <property type="match status" value="1"/>
</dbReference>
<dbReference type="InterPro" id="IPR046844">
    <property type="entry name" value="Lon-like_helical"/>
</dbReference>
<dbReference type="Pfam" id="PF20436">
    <property type="entry name" value="LonB_AAA-LID"/>
    <property type="match status" value="1"/>
</dbReference>